<gene>
    <name evidence="15" type="ORF">QN215_06105</name>
</gene>
<keyword evidence="4" id="KW-0547">Nucleotide-binding</keyword>
<evidence type="ECO:0000256" key="3">
    <source>
        <dbReference type="ARBA" id="ARBA00022737"/>
    </source>
</evidence>
<keyword evidence="6" id="KW-0228">DNA excision</keyword>
<protein>
    <recommendedName>
        <fullName evidence="12">UvrABC system protein A</fullName>
    </recommendedName>
    <alternativeName>
        <fullName evidence="13">Excinuclease ABC subunit A</fullName>
    </alternativeName>
</protein>
<dbReference type="SUPFAM" id="SSF52540">
    <property type="entry name" value="P-loop containing nucleoside triphosphate hydrolases"/>
    <property type="match status" value="2"/>
</dbReference>
<evidence type="ECO:0000256" key="8">
    <source>
        <dbReference type="ARBA" id="ARBA00022881"/>
    </source>
</evidence>
<evidence type="ECO:0000256" key="11">
    <source>
        <dbReference type="ARBA" id="ARBA00038000"/>
    </source>
</evidence>
<dbReference type="PANTHER" id="PTHR43152">
    <property type="entry name" value="UVRABC SYSTEM PROTEIN A"/>
    <property type="match status" value="1"/>
</dbReference>
<dbReference type="PROSITE" id="PS00211">
    <property type="entry name" value="ABC_TRANSPORTER_1"/>
    <property type="match status" value="1"/>
</dbReference>
<dbReference type="PANTHER" id="PTHR43152:SF3">
    <property type="entry name" value="UVRABC SYSTEM PROTEIN A"/>
    <property type="match status" value="1"/>
</dbReference>
<keyword evidence="5" id="KW-0227">DNA damage</keyword>
<reference evidence="15" key="1">
    <citation type="submission" date="2023-07" db="EMBL/GenBank/DDBJ databases">
        <title>Bifidobacterium aquikefiriaerophilum sp. nov. and Bifidobacterium eccum sp. nov., isolated from water kefir.</title>
        <authorList>
            <person name="Breselge S."/>
            <person name="Bellassi P."/>
            <person name="Barcenilla C."/>
            <person name="Alvarez-Ordonez A."/>
            <person name="Morelli L."/>
            <person name="Cotter P.D."/>
        </authorList>
    </citation>
    <scope>NUCLEOTIDE SEQUENCE</scope>
    <source>
        <strain evidence="15">WK041_4_12</strain>
    </source>
</reference>
<evidence type="ECO:0000259" key="14">
    <source>
        <dbReference type="PROSITE" id="PS50893"/>
    </source>
</evidence>
<dbReference type="GO" id="GO:0006281">
    <property type="term" value="P:DNA repair"/>
    <property type="evidence" value="ECO:0007669"/>
    <property type="project" value="UniProtKB-KW"/>
</dbReference>
<evidence type="ECO:0000256" key="4">
    <source>
        <dbReference type="ARBA" id="ARBA00022741"/>
    </source>
</evidence>
<dbReference type="GO" id="GO:0016887">
    <property type="term" value="F:ATP hydrolysis activity"/>
    <property type="evidence" value="ECO:0007669"/>
    <property type="project" value="InterPro"/>
</dbReference>
<dbReference type="KEGG" id="baqk:QN215_06105"/>
<evidence type="ECO:0000256" key="7">
    <source>
        <dbReference type="ARBA" id="ARBA00022840"/>
    </source>
</evidence>
<keyword evidence="8" id="KW-0267">Excision nuclease</keyword>
<dbReference type="InterPro" id="IPR027417">
    <property type="entry name" value="P-loop_NTPase"/>
</dbReference>
<dbReference type="GO" id="GO:0005524">
    <property type="term" value="F:ATP binding"/>
    <property type="evidence" value="ECO:0007669"/>
    <property type="project" value="UniProtKB-KW"/>
</dbReference>
<keyword evidence="7 15" id="KW-0067">ATP-binding</keyword>
<dbReference type="Gene3D" id="1.20.1580.10">
    <property type="entry name" value="ABC transporter ATPase like domain"/>
    <property type="match status" value="2"/>
</dbReference>
<dbReference type="Gene3D" id="3.40.50.300">
    <property type="entry name" value="P-loop containing nucleotide triphosphate hydrolases"/>
    <property type="match status" value="2"/>
</dbReference>
<evidence type="ECO:0000313" key="15">
    <source>
        <dbReference type="EMBL" id="XDS43860.1"/>
    </source>
</evidence>
<organism evidence="15">
    <name type="scientific">Bifidobacterium aquikefiricola</name>
    <dbReference type="NCBI Taxonomy" id="3059038"/>
    <lineage>
        <taxon>Bacteria</taxon>
        <taxon>Bacillati</taxon>
        <taxon>Actinomycetota</taxon>
        <taxon>Actinomycetes</taxon>
        <taxon>Bifidobacteriales</taxon>
        <taxon>Bifidobacteriaceae</taxon>
        <taxon>Bifidobacterium</taxon>
    </lineage>
</organism>
<evidence type="ECO:0000256" key="6">
    <source>
        <dbReference type="ARBA" id="ARBA00022769"/>
    </source>
</evidence>
<sequence length="767" mass="83366">MNRRDILIEHATTNNLKDITVTIPKHKITAVTGVSGSGKSSLVFSTLAAQSQRSVNASYSAYVQQLLPKYPAPSVGRMEHVPFSLVVGQKPIGGNARSTVGTYSDLYTSLRLLFSRMAKPFIGYSMAYSFNTPSGMCPKCQGLGFVRDIAPESLLDMSMSLNQGAVRFPTFQPGGWRLTRYTESGFFNNDVPLKDWSAASLELLLHGKKQKPVHPSAQWHSSASYEGLIPRIEKTIEKSMTNRDSHAYEKDIARISQIGTCPACKGSRLNDKARSSKIEGTSITDCSSMSIQGLLDWANRLNAGSSKVIVGAMTAKLANLIEVGLGYLSLDRTTTTLSGGETQRLKLANFLNSPLNDILYIFDEPSIGLHPHDLSGVAQIFQGLRDKGNTLVMVDHDPDLIKIADHIIDLGPEGGKNGGTVTMQGSYAELLSSNTKTGQALRNPGMLSQQTAPSNEFITITNVTKHNLDNVTARLPKRRLTVVTGVAGSGKSTLIAEGLLRQHHGIMLDQKPVHATNRSNLLTYLGVFDMLRDDFASATHKEPSMFSYNGKGGCPVCKGKGMITLDIAYLGETSTRCEECDGVRYSKQALQYRDRGLNIAQALALTAQEAQRLYPKSLGSAMRHLQEVGLPYLSIGQSLNTLSGGELQRLKLAKLLMNETTDLLVLDEPTSGLHESNIQQIIDLLKVIIDKRGITVVVIEHNLRFIGQADWIIDVGPGAGKQGGRILSEGPVQQLIADGHSFTAEALRAYYRNEPHAASSRAMVALS</sequence>
<accession>A0AB39U522</accession>
<dbReference type="InterPro" id="IPR003593">
    <property type="entry name" value="AAA+_ATPase"/>
</dbReference>
<keyword evidence="9" id="KW-0238">DNA-binding</keyword>
<evidence type="ECO:0000256" key="1">
    <source>
        <dbReference type="ARBA" id="ARBA00004496"/>
    </source>
</evidence>
<evidence type="ECO:0000256" key="9">
    <source>
        <dbReference type="ARBA" id="ARBA00023125"/>
    </source>
</evidence>
<dbReference type="InterPro" id="IPR017871">
    <property type="entry name" value="ABC_transporter-like_CS"/>
</dbReference>
<keyword evidence="3" id="KW-0677">Repeat</keyword>
<feature type="domain" description="ABC transporter" evidence="14">
    <location>
        <begin position="441"/>
        <end position="748"/>
    </location>
</feature>
<dbReference type="GO" id="GO:0005737">
    <property type="term" value="C:cytoplasm"/>
    <property type="evidence" value="ECO:0007669"/>
    <property type="project" value="UniProtKB-SubCell"/>
</dbReference>
<dbReference type="PROSITE" id="PS50893">
    <property type="entry name" value="ABC_TRANSPORTER_2"/>
    <property type="match status" value="1"/>
</dbReference>
<keyword evidence="10" id="KW-0234">DNA repair</keyword>
<proteinExistence type="inferred from homology"/>
<dbReference type="InterPro" id="IPR003439">
    <property type="entry name" value="ABC_transporter-like_ATP-bd"/>
</dbReference>
<comment type="similarity">
    <text evidence="11">Belongs to the ABC transporter superfamily. UvrA family.</text>
</comment>
<evidence type="ECO:0000256" key="13">
    <source>
        <dbReference type="ARBA" id="ARBA00042156"/>
    </source>
</evidence>
<dbReference type="SMART" id="SM00382">
    <property type="entry name" value="AAA"/>
    <property type="match status" value="2"/>
</dbReference>
<dbReference type="Pfam" id="PF00005">
    <property type="entry name" value="ABC_tran"/>
    <property type="match status" value="1"/>
</dbReference>
<evidence type="ECO:0000256" key="2">
    <source>
        <dbReference type="ARBA" id="ARBA00022490"/>
    </source>
</evidence>
<evidence type="ECO:0000256" key="10">
    <source>
        <dbReference type="ARBA" id="ARBA00023204"/>
    </source>
</evidence>
<keyword evidence="2" id="KW-0963">Cytoplasm</keyword>
<evidence type="ECO:0000256" key="5">
    <source>
        <dbReference type="ARBA" id="ARBA00022763"/>
    </source>
</evidence>
<evidence type="ECO:0000256" key="12">
    <source>
        <dbReference type="ARBA" id="ARBA00039316"/>
    </source>
</evidence>
<dbReference type="GO" id="GO:0003677">
    <property type="term" value="F:DNA binding"/>
    <property type="evidence" value="ECO:0007669"/>
    <property type="project" value="UniProtKB-KW"/>
</dbReference>
<name>A0AB39U522_9BIFI</name>
<dbReference type="GO" id="GO:0004518">
    <property type="term" value="F:nuclease activity"/>
    <property type="evidence" value="ECO:0007669"/>
    <property type="project" value="UniProtKB-KW"/>
</dbReference>
<comment type="subcellular location">
    <subcellularLocation>
        <location evidence="1">Cytoplasm</location>
    </subcellularLocation>
</comment>
<dbReference type="Gene3D" id="1.10.8.280">
    <property type="entry name" value="ABC transporter ATPase domain-like"/>
    <property type="match status" value="1"/>
</dbReference>
<dbReference type="RefSeq" id="WP_369343454.1">
    <property type="nucleotide sequence ID" value="NZ_CP129674.1"/>
</dbReference>
<dbReference type="AlphaFoldDB" id="A0AB39U522"/>
<dbReference type="EMBL" id="CP129674">
    <property type="protein sequence ID" value="XDS43860.1"/>
    <property type="molecule type" value="Genomic_DNA"/>
</dbReference>